<accession>C5LHR7</accession>
<dbReference type="EMBL" id="GG682149">
    <property type="protein sequence ID" value="EER03671.1"/>
    <property type="molecule type" value="Genomic_DNA"/>
</dbReference>
<dbReference type="InParanoid" id="C5LHR7"/>
<evidence type="ECO:0000313" key="3">
    <source>
        <dbReference type="EMBL" id="EER03671.1"/>
    </source>
</evidence>
<feature type="coiled-coil region" evidence="1">
    <location>
        <begin position="177"/>
        <end position="204"/>
    </location>
</feature>
<dbReference type="AlphaFoldDB" id="C5LHR7"/>
<dbReference type="RefSeq" id="XP_002771855.1">
    <property type="nucleotide sequence ID" value="XM_002771809.1"/>
</dbReference>
<evidence type="ECO:0000313" key="4">
    <source>
        <dbReference type="Proteomes" id="UP000007800"/>
    </source>
</evidence>
<keyword evidence="4" id="KW-1185">Reference proteome</keyword>
<dbReference type="OMA" id="DIQAVHE"/>
<protein>
    <submittedName>
        <fullName evidence="3">Uncharacterized protein</fullName>
    </submittedName>
</protein>
<sequence>MIPARNDMQQSQCQVEPSDCSVNGSVRTPIEAAKVDDPNHRLAGPKHFMLTPSGSVVDGEGGTEASVDGLLSAPPLGSTLGCLPSGLHQSARHGSMTLRHKVEKVSEGIDLLRQAHNDAAFSAHSRCDDLQRDIQAVHEGIAQWKVEVAASARDQHQYVNELKTILEGHIRRSETCIIHVQNQLERAAKRQDRLEHAVRLLEAQVLQ</sequence>
<evidence type="ECO:0000256" key="2">
    <source>
        <dbReference type="SAM" id="MobiDB-lite"/>
    </source>
</evidence>
<feature type="region of interest" description="Disordered" evidence="2">
    <location>
        <begin position="1"/>
        <end position="22"/>
    </location>
</feature>
<proteinExistence type="predicted"/>
<reference evidence="3 4" key="1">
    <citation type="submission" date="2008-07" db="EMBL/GenBank/DDBJ databases">
        <authorList>
            <person name="El-Sayed N."/>
            <person name="Caler E."/>
            <person name="Inman J."/>
            <person name="Amedeo P."/>
            <person name="Hass B."/>
            <person name="Wortman J."/>
        </authorList>
    </citation>
    <scope>NUCLEOTIDE SEQUENCE [LARGE SCALE GENOMIC DNA]</scope>
    <source>
        <strain evidence="4">ATCC 50983 / TXsc</strain>
    </source>
</reference>
<evidence type="ECO:0000256" key="1">
    <source>
        <dbReference type="SAM" id="Coils"/>
    </source>
</evidence>
<organism evidence="4">
    <name type="scientific">Perkinsus marinus (strain ATCC 50983 / TXsc)</name>
    <dbReference type="NCBI Taxonomy" id="423536"/>
    <lineage>
        <taxon>Eukaryota</taxon>
        <taxon>Sar</taxon>
        <taxon>Alveolata</taxon>
        <taxon>Perkinsozoa</taxon>
        <taxon>Perkinsea</taxon>
        <taxon>Perkinsida</taxon>
        <taxon>Perkinsidae</taxon>
        <taxon>Perkinsus</taxon>
    </lineage>
</organism>
<feature type="compositionally biased region" description="Polar residues" evidence="2">
    <location>
        <begin position="7"/>
        <end position="22"/>
    </location>
</feature>
<gene>
    <name evidence="3" type="ORF">Pmar_PMAR022968</name>
</gene>
<dbReference type="Proteomes" id="UP000007800">
    <property type="component" value="Unassembled WGS sequence"/>
</dbReference>
<keyword evidence="1" id="KW-0175">Coiled coil</keyword>
<name>C5LHR7_PERM5</name>
<dbReference type="GeneID" id="9048088"/>